<dbReference type="RefSeq" id="WP_369666177.1">
    <property type="nucleotide sequence ID" value="NZ_JBDKXB010000004.1"/>
</dbReference>
<keyword evidence="2" id="KW-0540">Nuclease</keyword>
<proteinExistence type="predicted"/>
<dbReference type="InterPro" id="IPR008538">
    <property type="entry name" value="Uma2"/>
</dbReference>
<dbReference type="InterPro" id="IPR012296">
    <property type="entry name" value="Nuclease_put_TT1808"/>
</dbReference>
<dbReference type="Gene3D" id="3.90.1570.10">
    <property type="entry name" value="tt1808, chain A"/>
    <property type="match status" value="1"/>
</dbReference>
<dbReference type="Pfam" id="PF05685">
    <property type="entry name" value="Uma2"/>
    <property type="match status" value="1"/>
</dbReference>
<organism evidence="2 3">
    <name type="scientific">Thioalkalicoccus limnaeus</name>
    <dbReference type="NCBI Taxonomy" id="120681"/>
    <lineage>
        <taxon>Bacteria</taxon>
        <taxon>Pseudomonadati</taxon>
        <taxon>Pseudomonadota</taxon>
        <taxon>Gammaproteobacteria</taxon>
        <taxon>Chromatiales</taxon>
        <taxon>Chromatiaceae</taxon>
        <taxon>Thioalkalicoccus</taxon>
    </lineage>
</organism>
<feature type="domain" description="Putative restriction endonuclease" evidence="1">
    <location>
        <begin position="11"/>
        <end position="168"/>
    </location>
</feature>
<gene>
    <name evidence="2" type="ORF">ABC977_05155</name>
</gene>
<accession>A0ABV4BBD4</accession>
<dbReference type="PANTHER" id="PTHR36558">
    <property type="entry name" value="GLR1098 PROTEIN"/>
    <property type="match status" value="1"/>
</dbReference>
<dbReference type="InterPro" id="IPR011335">
    <property type="entry name" value="Restrct_endonuc-II-like"/>
</dbReference>
<dbReference type="Proteomes" id="UP001564408">
    <property type="component" value="Unassembled WGS sequence"/>
</dbReference>
<dbReference type="PANTHER" id="PTHR36558:SF1">
    <property type="entry name" value="RESTRICTION ENDONUCLEASE DOMAIN-CONTAINING PROTEIN-RELATED"/>
    <property type="match status" value="1"/>
</dbReference>
<reference evidence="2 3" key="1">
    <citation type="submission" date="2024-05" db="EMBL/GenBank/DDBJ databases">
        <title>Genome Sequence and Characterization of the New Strain Purple Sulfur Bacterium of Genus Thioalkalicoccus.</title>
        <authorList>
            <person name="Bryantseva I.A."/>
            <person name="Kyndt J.A."/>
            <person name="Imhoff J.F."/>
        </authorList>
    </citation>
    <scope>NUCLEOTIDE SEQUENCE [LARGE SCALE GENOMIC DNA]</scope>
    <source>
        <strain evidence="2 3">Um2</strain>
    </source>
</reference>
<keyword evidence="2" id="KW-0255">Endonuclease</keyword>
<keyword evidence="2" id="KW-0378">Hydrolase</keyword>
<evidence type="ECO:0000313" key="3">
    <source>
        <dbReference type="Proteomes" id="UP001564408"/>
    </source>
</evidence>
<name>A0ABV4BBD4_9GAMM</name>
<dbReference type="EMBL" id="JBDKXB010000004">
    <property type="protein sequence ID" value="MEY6431795.1"/>
    <property type="molecule type" value="Genomic_DNA"/>
</dbReference>
<sequence>MQSAAQRMTREEYLAFEETSEIKHEFFNGEIFAMTGGTFEHSAIAVQIASLLNARPSTKGCRPMNSDMRVRTPSGLDTYPDISVYCGEPHLTDNRLTLLNPVLIIEVISPNTSSYDRGDKFKLYRSIPTLKDYLLVDSQQMLVEHFRRTANEEWILHVYQKPEETVALGSIDDSLALADIYHGIQFAVPDEF</sequence>
<protein>
    <submittedName>
        <fullName evidence="2">Uma2 family endonuclease</fullName>
    </submittedName>
</protein>
<evidence type="ECO:0000313" key="2">
    <source>
        <dbReference type="EMBL" id="MEY6431795.1"/>
    </source>
</evidence>
<evidence type="ECO:0000259" key="1">
    <source>
        <dbReference type="Pfam" id="PF05685"/>
    </source>
</evidence>
<comment type="caution">
    <text evidence="2">The sequence shown here is derived from an EMBL/GenBank/DDBJ whole genome shotgun (WGS) entry which is preliminary data.</text>
</comment>
<keyword evidence="3" id="KW-1185">Reference proteome</keyword>
<dbReference type="GO" id="GO:0004519">
    <property type="term" value="F:endonuclease activity"/>
    <property type="evidence" value="ECO:0007669"/>
    <property type="project" value="UniProtKB-KW"/>
</dbReference>
<dbReference type="CDD" id="cd06260">
    <property type="entry name" value="DUF820-like"/>
    <property type="match status" value="1"/>
</dbReference>
<dbReference type="SUPFAM" id="SSF52980">
    <property type="entry name" value="Restriction endonuclease-like"/>
    <property type="match status" value="1"/>
</dbReference>